<protein>
    <submittedName>
        <fullName evidence="1">Uncharacterized protein</fullName>
    </submittedName>
</protein>
<sequence>MKSFWTNLPILPVAQRPTRSRSQIQISHLLDTPFPNKASPVQSSTICSPLFIPFSPQPCWLPSPYPPFLYICSEHVLIFSVPL</sequence>
<dbReference type="InParanoid" id="A0A0C2WW50"/>
<dbReference type="AlphaFoldDB" id="A0A0C2WW50"/>
<evidence type="ECO:0000313" key="1">
    <source>
        <dbReference type="EMBL" id="KIL66007.1"/>
    </source>
</evidence>
<accession>A0A0C2WW50</accession>
<gene>
    <name evidence="1" type="ORF">M378DRAFT_424484</name>
</gene>
<dbReference type="EMBL" id="KN818238">
    <property type="protein sequence ID" value="KIL66007.1"/>
    <property type="molecule type" value="Genomic_DNA"/>
</dbReference>
<reference evidence="1 2" key="1">
    <citation type="submission" date="2014-04" db="EMBL/GenBank/DDBJ databases">
        <title>Evolutionary Origins and Diversification of the Mycorrhizal Mutualists.</title>
        <authorList>
            <consortium name="DOE Joint Genome Institute"/>
            <consortium name="Mycorrhizal Genomics Consortium"/>
            <person name="Kohler A."/>
            <person name="Kuo A."/>
            <person name="Nagy L.G."/>
            <person name="Floudas D."/>
            <person name="Copeland A."/>
            <person name="Barry K.W."/>
            <person name="Cichocki N."/>
            <person name="Veneault-Fourrey C."/>
            <person name="LaButti K."/>
            <person name="Lindquist E.A."/>
            <person name="Lipzen A."/>
            <person name="Lundell T."/>
            <person name="Morin E."/>
            <person name="Murat C."/>
            <person name="Riley R."/>
            <person name="Ohm R."/>
            <person name="Sun H."/>
            <person name="Tunlid A."/>
            <person name="Henrissat B."/>
            <person name="Grigoriev I.V."/>
            <person name="Hibbett D.S."/>
            <person name="Martin F."/>
        </authorList>
    </citation>
    <scope>NUCLEOTIDE SEQUENCE [LARGE SCALE GENOMIC DNA]</scope>
    <source>
        <strain evidence="1 2">Koide BX008</strain>
    </source>
</reference>
<organism evidence="1 2">
    <name type="scientific">Amanita muscaria (strain Koide BX008)</name>
    <dbReference type="NCBI Taxonomy" id="946122"/>
    <lineage>
        <taxon>Eukaryota</taxon>
        <taxon>Fungi</taxon>
        <taxon>Dikarya</taxon>
        <taxon>Basidiomycota</taxon>
        <taxon>Agaricomycotina</taxon>
        <taxon>Agaricomycetes</taxon>
        <taxon>Agaricomycetidae</taxon>
        <taxon>Agaricales</taxon>
        <taxon>Pluteineae</taxon>
        <taxon>Amanitaceae</taxon>
        <taxon>Amanita</taxon>
    </lineage>
</organism>
<proteinExistence type="predicted"/>
<evidence type="ECO:0000313" key="2">
    <source>
        <dbReference type="Proteomes" id="UP000054549"/>
    </source>
</evidence>
<dbReference type="Proteomes" id="UP000054549">
    <property type="component" value="Unassembled WGS sequence"/>
</dbReference>
<name>A0A0C2WW50_AMAMK</name>
<keyword evidence="2" id="KW-1185">Reference proteome</keyword>
<dbReference type="HOGENOM" id="CLU_2542070_0_0_1"/>